<sequence>MISLCMDSAYKQLVLGLYEDDALLAGISLEAFKKQSETIFVELNKLLEQTKLDYKDIDRIVITKGPGSYTGIRIAMTIAKVLCSQMHKELYTISTMQLYAGLEPSANVILDARSHRAYVAHLEKGKIIGGTQILDLEDVKKFLEAHPGKVFGDALLSETETSNFLKNFIDLKAEYQKVENIHALVPDYLKESDAYKV</sequence>
<organism evidence="2 3">
    <name type="scientific">Faecalicoccus acidiformans</name>
    <dbReference type="NCBI Taxonomy" id="915173"/>
    <lineage>
        <taxon>Bacteria</taxon>
        <taxon>Bacillati</taxon>
        <taxon>Bacillota</taxon>
        <taxon>Erysipelotrichia</taxon>
        <taxon>Erysipelotrichales</taxon>
        <taxon>Erysipelotrichaceae</taxon>
        <taxon>Faecalicoccus</taxon>
    </lineage>
</organism>
<dbReference type="GO" id="GO:0002949">
    <property type="term" value="P:tRNA threonylcarbamoyladenosine modification"/>
    <property type="evidence" value="ECO:0007669"/>
    <property type="project" value="InterPro"/>
</dbReference>
<evidence type="ECO:0000313" key="2">
    <source>
        <dbReference type="EMBL" id="MBB5184362.1"/>
    </source>
</evidence>
<protein>
    <submittedName>
        <fullName evidence="2">tRNA threonylcarbamoyl adenosine modification protein YeaZ</fullName>
    </submittedName>
</protein>
<dbReference type="InterPro" id="IPR000905">
    <property type="entry name" value="Gcp-like_dom"/>
</dbReference>
<dbReference type="InterPro" id="IPR022496">
    <property type="entry name" value="T6A_TsaB"/>
</dbReference>
<dbReference type="Proteomes" id="UP000521313">
    <property type="component" value="Unassembled WGS sequence"/>
</dbReference>
<accession>A0A7W8CZA3</accession>
<gene>
    <name evidence="2" type="ORF">HNQ43_000400</name>
</gene>
<name>A0A7W8CZA3_9FIRM</name>
<dbReference type="NCBIfam" id="TIGR03725">
    <property type="entry name" value="T6A_YeaZ"/>
    <property type="match status" value="1"/>
</dbReference>
<dbReference type="Gene3D" id="3.30.420.40">
    <property type="match status" value="1"/>
</dbReference>
<dbReference type="RefSeq" id="WP_183374276.1">
    <property type="nucleotide sequence ID" value="NZ_CAWVLV010000047.1"/>
</dbReference>
<dbReference type="Gene3D" id="3.30.420.200">
    <property type="match status" value="1"/>
</dbReference>
<dbReference type="EMBL" id="JACHHD010000003">
    <property type="protein sequence ID" value="MBB5184362.1"/>
    <property type="molecule type" value="Genomic_DNA"/>
</dbReference>
<reference evidence="2 3" key="1">
    <citation type="submission" date="2020-08" db="EMBL/GenBank/DDBJ databases">
        <title>Genomic Encyclopedia of Type Strains, Phase IV (KMG-IV): sequencing the most valuable type-strain genomes for metagenomic binning, comparative biology and taxonomic classification.</title>
        <authorList>
            <person name="Goeker M."/>
        </authorList>
    </citation>
    <scope>NUCLEOTIDE SEQUENCE [LARGE SCALE GENOMIC DNA]</scope>
    <source>
        <strain evidence="2 3">DSM 26963</strain>
    </source>
</reference>
<evidence type="ECO:0000313" key="3">
    <source>
        <dbReference type="Proteomes" id="UP000521313"/>
    </source>
</evidence>
<proteinExistence type="predicted"/>
<dbReference type="SUPFAM" id="SSF53067">
    <property type="entry name" value="Actin-like ATPase domain"/>
    <property type="match status" value="1"/>
</dbReference>
<dbReference type="InterPro" id="IPR043129">
    <property type="entry name" value="ATPase_NBD"/>
</dbReference>
<feature type="domain" description="Gcp-like" evidence="1">
    <location>
        <begin position="31"/>
        <end position="140"/>
    </location>
</feature>
<evidence type="ECO:0000259" key="1">
    <source>
        <dbReference type="Pfam" id="PF00814"/>
    </source>
</evidence>
<dbReference type="Pfam" id="PF00814">
    <property type="entry name" value="TsaD"/>
    <property type="match status" value="1"/>
</dbReference>
<dbReference type="AlphaFoldDB" id="A0A7W8CZA3"/>
<comment type="caution">
    <text evidence="2">The sequence shown here is derived from an EMBL/GenBank/DDBJ whole genome shotgun (WGS) entry which is preliminary data.</text>
</comment>